<dbReference type="EMBL" id="JACOOJ010000010">
    <property type="protein sequence ID" value="MBC5632649.1"/>
    <property type="molecule type" value="Genomic_DNA"/>
</dbReference>
<dbReference type="Proteomes" id="UP000651475">
    <property type="component" value="Unassembled WGS sequence"/>
</dbReference>
<evidence type="ECO:0000313" key="1">
    <source>
        <dbReference type="EMBL" id="MBC5632649.1"/>
    </source>
</evidence>
<name>A0ABR7DMJ2_9BACT</name>
<sequence length="127" mass="14849">MFLQKTLAIVNSELELFKLKIQYPSPFQNRNNNLPSSPLYLTDETFLVEIMELVSGLFLIKRVVTHTGKESPLAEIGRTFEWLFNIKLGDIHKKHENVICRKANKRTEFLDLLRKVIIEESEKKGYL</sequence>
<protein>
    <submittedName>
        <fullName evidence="1">RteC domain-containing protein</fullName>
    </submittedName>
</protein>
<reference evidence="1 2" key="1">
    <citation type="submission" date="2020-08" db="EMBL/GenBank/DDBJ databases">
        <title>Genome public.</title>
        <authorList>
            <person name="Liu C."/>
            <person name="Sun Q."/>
        </authorList>
    </citation>
    <scope>NUCLEOTIDE SEQUENCE [LARGE SCALE GENOMIC DNA]</scope>
    <source>
        <strain evidence="1 2">NSJ-79</strain>
    </source>
</reference>
<accession>A0ABR7DMJ2</accession>
<gene>
    <name evidence="1" type="ORF">H8S65_07690</name>
</gene>
<evidence type="ECO:0000313" key="2">
    <source>
        <dbReference type="Proteomes" id="UP000651475"/>
    </source>
</evidence>
<dbReference type="InterPro" id="IPR018534">
    <property type="entry name" value="Tet_reg_excision_RteC"/>
</dbReference>
<keyword evidence="2" id="KW-1185">Reference proteome</keyword>
<dbReference type="Pfam" id="PF09357">
    <property type="entry name" value="RteC"/>
    <property type="match status" value="1"/>
</dbReference>
<proteinExistence type="predicted"/>
<organism evidence="1 2">
    <name type="scientific">Parabacteroides hominis</name>
    <dbReference type="NCBI Taxonomy" id="2763057"/>
    <lineage>
        <taxon>Bacteria</taxon>
        <taxon>Pseudomonadati</taxon>
        <taxon>Bacteroidota</taxon>
        <taxon>Bacteroidia</taxon>
        <taxon>Bacteroidales</taxon>
        <taxon>Tannerellaceae</taxon>
        <taxon>Parabacteroides</taxon>
    </lineage>
</organism>
<comment type="caution">
    <text evidence="1">The sequence shown here is derived from an EMBL/GenBank/DDBJ whole genome shotgun (WGS) entry which is preliminary data.</text>
</comment>